<dbReference type="PANTHER" id="PTHR30221:SF1">
    <property type="entry name" value="SMALL-CONDUCTANCE MECHANOSENSITIVE CHANNEL"/>
    <property type="match status" value="1"/>
</dbReference>
<comment type="similarity">
    <text evidence="2">Belongs to the MscS (TC 1.A.23) family.</text>
</comment>
<proteinExistence type="inferred from homology"/>
<evidence type="ECO:0000259" key="9">
    <source>
        <dbReference type="Pfam" id="PF21082"/>
    </source>
</evidence>
<keyword evidence="6 7" id="KW-0472">Membrane</keyword>
<dbReference type="Pfam" id="PF00924">
    <property type="entry name" value="MS_channel_2nd"/>
    <property type="match status" value="1"/>
</dbReference>
<keyword evidence="4 7" id="KW-0812">Transmembrane</keyword>
<dbReference type="GO" id="GO:0005886">
    <property type="term" value="C:plasma membrane"/>
    <property type="evidence" value="ECO:0007669"/>
    <property type="project" value="UniProtKB-SubCell"/>
</dbReference>
<dbReference type="SUPFAM" id="SSF82861">
    <property type="entry name" value="Mechanosensitive channel protein MscS (YggB), transmembrane region"/>
    <property type="match status" value="1"/>
</dbReference>
<name>A0A2N3HTK3_9BACT</name>
<dbReference type="InterPro" id="IPR010920">
    <property type="entry name" value="LSM_dom_sf"/>
</dbReference>
<dbReference type="Gene3D" id="1.10.287.1260">
    <property type="match status" value="1"/>
</dbReference>
<dbReference type="InterPro" id="IPR045275">
    <property type="entry name" value="MscS_archaea/bacteria_type"/>
</dbReference>
<keyword evidence="11" id="KW-1185">Reference proteome</keyword>
<dbReference type="RefSeq" id="WP_101311525.1">
    <property type="nucleotide sequence ID" value="NZ_MVDE01000046.1"/>
</dbReference>
<dbReference type="GO" id="GO:0008381">
    <property type="term" value="F:mechanosensitive monoatomic ion channel activity"/>
    <property type="evidence" value="ECO:0007669"/>
    <property type="project" value="InterPro"/>
</dbReference>
<keyword evidence="5 7" id="KW-1133">Transmembrane helix</keyword>
<dbReference type="Proteomes" id="UP000233618">
    <property type="component" value="Unassembled WGS sequence"/>
</dbReference>
<dbReference type="PANTHER" id="PTHR30221">
    <property type="entry name" value="SMALL-CONDUCTANCE MECHANOSENSITIVE CHANNEL"/>
    <property type="match status" value="1"/>
</dbReference>
<evidence type="ECO:0000313" key="10">
    <source>
        <dbReference type="EMBL" id="PKQ61373.1"/>
    </source>
</evidence>
<dbReference type="InterPro" id="IPR049278">
    <property type="entry name" value="MS_channel_C"/>
</dbReference>
<evidence type="ECO:0000256" key="4">
    <source>
        <dbReference type="ARBA" id="ARBA00022692"/>
    </source>
</evidence>
<dbReference type="Pfam" id="PF21082">
    <property type="entry name" value="MS_channel_3rd"/>
    <property type="match status" value="1"/>
</dbReference>
<dbReference type="Gene3D" id="2.30.30.60">
    <property type="match status" value="1"/>
</dbReference>
<gene>
    <name evidence="10" type="ORF">BZG01_19485</name>
</gene>
<sequence length="295" mass="33115">MIETFEALLKNLGIGYKLLFILVTIISGFLISKLIQFFMSRMLKKASDLLNVDPTNYSFLKNAVSFLIFTIVVIIVFYSIPELKSVGVSLMASAGILAAILGFASQQAFSNIISGIFIVIFKPFRVGDFIKIGELHLGTVEDITLRHTVIKNPENRRVIIPNSVISSETILNSSITDAKVCSFIEIGISYSSNIDKAIEIIRNQALNHPNFYDNRTEEEKEENIDQVVVRVINLGDSSVTLRAYVWAEDSGKAFVTKCDLLKSIKEQFDRDGIEIPFPHQTVYLRQEKPLTITQI</sequence>
<comment type="caution">
    <text evidence="10">The sequence shown here is derived from an EMBL/GenBank/DDBJ whole genome shotgun (WGS) entry which is preliminary data.</text>
</comment>
<dbReference type="EMBL" id="MVDE01000046">
    <property type="protein sequence ID" value="PKQ61373.1"/>
    <property type="molecule type" value="Genomic_DNA"/>
</dbReference>
<protein>
    <submittedName>
        <fullName evidence="10">Mechanosensitive ion channel protein MscS</fullName>
    </submittedName>
</protein>
<evidence type="ECO:0000256" key="7">
    <source>
        <dbReference type="SAM" id="Phobius"/>
    </source>
</evidence>
<evidence type="ECO:0000256" key="2">
    <source>
        <dbReference type="ARBA" id="ARBA00008017"/>
    </source>
</evidence>
<dbReference type="Gene3D" id="3.30.70.100">
    <property type="match status" value="1"/>
</dbReference>
<accession>A0A2N3HTK3</accession>
<feature type="transmembrane region" description="Helical" evidence="7">
    <location>
        <begin position="59"/>
        <end position="80"/>
    </location>
</feature>
<dbReference type="SUPFAM" id="SSF50182">
    <property type="entry name" value="Sm-like ribonucleoproteins"/>
    <property type="match status" value="1"/>
</dbReference>
<dbReference type="InterPro" id="IPR011014">
    <property type="entry name" value="MscS_channel_TM-2"/>
</dbReference>
<evidence type="ECO:0000256" key="6">
    <source>
        <dbReference type="ARBA" id="ARBA00023136"/>
    </source>
</evidence>
<feature type="domain" description="Mechanosensitive ion channel MscS" evidence="8">
    <location>
        <begin position="108"/>
        <end position="174"/>
    </location>
</feature>
<keyword evidence="3" id="KW-1003">Cell membrane</keyword>
<dbReference type="InterPro" id="IPR011066">
    <property type="entry name" value="MscS_channel_C_sf"/>
</dbReference>
<dbReference type="InterPro" id="IPR006685">
    <property type="entry name" value="MscS_channel_2nd"/>
</dbReference>
<evidence type="ECO:0000313" key="11">
    <source>
        <dbReference type="Proteomes" id="UP000233618"/>
    </source>
</evidence>
<comment type="subcellular location">
    <subcellularLocation>
        <location evidence="1">Cell membrane</location>
        <topology evidence="1">Multi-pass membrane protein</topology>
    </subcellularLocation>
</comment>
<evidence type="ECO:0000256" key="1">
    <source>
        <dbReference type="ARBA" id="ARBA00004651"/>
    </source>
</evidence>
<feature type="domain" description="Mechanosensitive ion channel MscS C-terminal" evidence="9">
    <location>
        <begin position="184"/>
        <end position="275"/>
    </location>
</feature>
<reference evidence="10 11" key="1">
    <citation type="journal article" date="2017" name="Front. Microbiol.">
        <title>Labilibaculum manganireducens gen. nov., sp. nov. and Labilibaculum filiforme sp. nov., Novel Bacteroidetes Isolated from Subsurface Sediments of the Baltic Sea.</title>
        <authorList>
            <person name="Vandieken V."/>
            <person name="Marshall I.P."/>
            <person name="Niemann H."/>
            <person name="Engelen B."/>
            <person name="Cypionka H."/>
        </authorList>
    </citation>
    <scope>NUCLEOTIDE SEQUENCE [LARGE SCALE GENOMIC DNA]</scope>
    <source>
        <strain evidence="10 11">59.10-2M</strain>
    </source>
</reference>
<dbReference type="InterPro" id="IPR023408">
    <property type="entry name" value="MscS_beta-dom_sf"/>
</dbReference>
<evidence type="ECO:0000256" key="5">
    <source>
        <dbReference type="ARBA" id="ARBA00022989"/>
    </source>
</evidence>
<feature type="transmembrane region" description="Helical" evidence="7">
    <location>
        <begin position="18"/>
        <end position="38"/>
    </location>
</feature>
<dbReference type="SUPFAM" id="SSF82689">
    <property type="entry name" value="Mechanosensitive channel protein MscS (YggB), C-terminal domain"/>
    <property type="match status" value="1"/>
</dbReference>
<evidence type="ECO:0000259" key="8">
    <source>
        <dbReference type="Pfam" id="PF00924"/>
    </source>
</evidence>
<organism evidence="10 11">
    <name type="scientific">Labilibaculum manganireducens</name>
    <dbReference type="NCBI Taxonomy" id="1940525"/>
    <lineage>
        <taxon>Bacteria</taxon>
        <taxon>Pseudomonadati</taxon>
        <taxon>Bacteroidota</taxon>
        <taxon>Bacteroidia</taxon>
        <taxon>Marinilabiliales</taxon>
        <taxon>Marinifilaceae</taxon>
        <taxon>Labilibaculum</taxon>
    </lineage>
</organism>
<dbReference type="AlphaFoldDB" id="A0A2N3HTK3"/>
<evidence type="ECO:0000256" key="3">
    <source>
        <dbReference type="ARBA" id="ARBA00022475"/>
    </source>
</evidence>
<feature type="transmembrane region" description="Helical" evidence="7">
    <location>
        <begin position="86"/>
        <end position="104"/>
    </location>
</feature>